<comment type="caution">
    <text evidence="1">The sequence shown here is derived from an EMBL/GenBank/DDBJ whole genome shotgun (WGS) entry which is preliminary data.</text>
</comment>
<accession>A0ABP9BJQ7</accession>
<name>A0ABP9BJQ7_9SPHI</name>
<evidence type="ECO:0000313" key="2">
    <source>
        <dbReference type="Proteomes" id="UP001501411"/>
    </source>
</evidence>
<gene>
    <name evidence="1" type="ORF">GCM10023231_24940</name>
</gene>
<evidence type="ECO:0000313" key="1">
    <source>
        <dbReference type="EMBL" id="GAA4795517.1"/>
    </source>
</evidence>
<reference evidence="2" key="1">
    <citation type="journal article" date="2019" name="Int. J. Syst. Evol. Microbiol.">
        <title>The Global Catalogue of Microorganisms (GCM) 10K type strain sequencing project: providing services to taxonomists for standard genome sequencing and annotation.</title>
        <authorList>
            <consortium name="The Broad Institute Genomics Platform"/>
            <consortium name="The Broad Institute Genome Sequencing Center for Infectious Disease"/>
            <person name="Wu L."/>
            <person name="Ma J."/>
        </authorList>
    </citation>
    <scope>NUCLEOTIDE SEQUENCE [LARGE SCALE GENOMIC DNA]</scope>
    <source>
        <strain evidence="2">JCM 18200</strain>
    </source>
</reference>
<sequence length="376" mass="44156">MPAMNHIIYGDNRISYLTKEEILNPFLILNIFNGKASDDDIQEVCWTLFSSAIRPAYWMKFESPLYLYECFKEIVRLIEAGYLIMQIRPNYVQKVKFGSSGLHPTIRGDDEFTEALIESRQEAFKLLTKVNSQNGFYRIKLDLYDLLFEGLEPDCVDYYSSLHEFIYDTYQDISKIIRSLFVLSSSDTERYISECDMKILEQYVGFGIDTDSSTFGYSDTIYDIFENERAKDLISIADQARILIGESNYWQTHGNPGNVLYYFHEFLFIIESFHEYITDTPGMSELAKMRWQIPADRLETIHNLSGKQKKRPFKYVLKGFRKKPLSEWRSILENWKQAVLSNHTDSKILNEAREAYEFIVKLIEIATILEYQPDFN</sequence>
<dbReference type="Proteomes" id="UP001501411">
    <property type="component" value="Unassembled WGS sequence"/>
</dbReference>
<organism evidence="1 2">
    <name type="scientific">Olivibacter ginsenosidimutans</name>
    <dbReference type="NCBI Taxonomy" id="1176537"/>
    <lineage>
        <taxon>Bacteria</taxon>
        <taxon>Pseudomonadati</taxon>
        <taxon>Bacteroidota</taxon>
        <taxon>Sphingobacteriia</taxon>
        <taxon>Sphingobacteriales</taxon>
        <taxon>Sphingobacteriaceae</taxon>
        <taxon>Olivibacter</taxon>
    </lineage>
</organism>
<proteinExistence type="predicted"/>
<keyword evidence="2" id="KW-1185">Reference proteome</keyword>
<dbReference type="EMBL" id="BAABIQ010000036">
    <property type="protein sequence ID" value="GAA4795517.1"/>
    <property type="molecule type" value="Genomic_DNA"/>
</dbReference>
<protein>
    <submittedName>
        <fullName evidence="1">Uncharacterized protein</fullName>
    </submittedName>
</protein>